<dbReference type="Proteomes" id="UP000824469">
    <property type="component" value="Unassembled WGS sequence"/>
</dbReference>
<accession>A0AA38G729</accession>
<sequence>QINLGTEQVDADLPTMERRKDEQPPDEVDKDLPRVLDKKARERKFEIRDW</sequence>
<gene>
    <name evidence="2" type="ORF">KI387_024580</name>
</gene>
<proteinExistence type="predicted"/>
<reference evidence="2 3" key="1">
    <citation type="journal article" date="2021" name="Nat. Plants">
        <title>The Taxus genome provides insights into paclitaxel biosynthesis.</title>
        <authorList>
            <person name="Xiong X."/>
            <person name="Gou J."/>
            <person name="Liao Q."/>
            <person name="Li Y."/>
            <person name="Zhou Q."/>
            <person name="Bi G."/>
            <person name="Li C."/>
            <person name="Du R."/>
            <person name="Wang X."/>
            <person name="Sun T."/>
            <person name="Guo L."/>
            <person name="Liang H."/>
            <person name="Lu P."/>
            <person name="Wu Y."/>
            <person name="Zhang Z."/>
            <person name="Ro D.K."/>
            <person name="Shang Y."/>
            <person name="Huang S."/>
            <person name="Yan J."/>
        </authorList>
    </citation>
    <scope>NUCLEOTIDE SEQUENCE [LARGE SCALE GENOMIC DNA]</scope>
    <source>
        <strain evidence="2">Ta-2019</strain>
    </source>
</reference>
<comment type="caution">
    <text evidence="2">The sequence shown here is derived from an EMBL/GenBank/DDBJ whole genome shotgun (WGS) entry which is preliminary data.</text>
</comment>
<name>A0AA38G729_TAXCH</name>
<dbReference type="AlphaFoldDB" id="A0AA38G729"/>
<feature type="region of interest" description="Disordered" evidence="1">
    <location>
        <begin position="1"/>
        <end position="35"/>
    </location>
</feature>
<feature type="non-terminal residue" evidence="2">
    <location>
        <position position="50"/>
    </location>
</feature>
<feature type="non-terminal residue" evidence="2">
    <location>
        <position position="1"/>
    </location>
</feature>
<protein>
    <submittedName>
        <fullName evidence="2">Uncharacterized protein</fullName>
    </submittedName>
</protein>
<dbReference type="EMBL" id="JAHRHJ020000005">
    <property type="protein sequence ID" value="KAH9315953.1"/>
    <property type="molecule type" value="Genomic_DNA"/>
</dbReference>
<keyword evidence="3" id="KW-1185">Reference proteome</keyword>
<evidence type="ECO:0000256" key="1">
    <source>
        <dbReference type="SAM" id="MobiDB-lite"/>
    </source>
</evidence>
<evidence type="ECO:0000313" key="2">
    <source>
        <dbReference type="EMBL" id="KAH9315953.1"/>
    </source>
</evidence>
<organism evidence="2 3">
    <name type="scientific">Taxus chinensis</name>
    <name type="common">Chinese yew</name>
    <name type="synonym">Taxus wallichiana var. chinensis</name>
    <dbReference type="NCBI Taxonomy" id="29808"/>
    <lineage>
        <taxon>Eukaryota</taxon>
        <taxon>Viridiplantae</taxon>
        <taxon>Streptophyta</taxon>
        <taxon>Embryophyta</taxon>
        <taxon>Tracheophyta</taxon>
        <taxon>Spermatophyta</taxon>
        <taxon>Pinopsida</taxon>
        <taxon>Pinidae</taxon>
        <taxon>Conifers II</taxon>
        <taxon>Cupressales</taxon>
        <taxon>Taxaceae</taxon>
        <taxon>Taxus</taxon>
    </lineage>
</organism>
<evidence type="ECO:0000313" key="3">
    <source>
        <dbReference type="Proteomes" id="UP000824469"/>
    </source>
</evidence>